<dbReference type="InterPro" id="IPR011701">
    <property type="entry name" value="MFS"/>
</dbReference>
<organism evidence="7 8">
    <name type="scientific">Tetrapisispora phaffii (strain ATCC 24235 / CBS 4417 / NBRC 1672 / NRRL Y-8282 / UCD 70-5)</name>
    <name type="common">Yeast</name>
    <name type="synonym">Fabospora phaffii</name>
    <dbReference type="NCBI Taxonomy" id="1071381"/>
    <lineage>
        <taxon>Eukaryota</taxon>
        <taxon>Fungi</taxon>
        <taxon>Dikarya</taxon>
        <taxon>Ascomycota</taxon>
        <taxon>Saccharomycotina</taxon>
        <taxon>Saccharomycetes</taxon>
        <taxon>Saccharomycetales</taxon>
        <taxon>Saccharomycetaceae</taxon>
        <taxon>Tetrapisispora</taxon>
    </lineage>
</organism>
<feature type="transmembrane region" description="Helical" evidence="6">
    <location>
        <begin position="434"/>
        <end position="456"/>
    </location>
</feature>
<dbReference type="GeneID" id="11532110"/>
<dbReference type="SUPFAM" id="SSF103473">
    <property type="entry name" value="MFS general substrate transporter"/>
    <property type="match status" value="1"/>
</dbReference>
<evidence type="ECO:0000256" key="1">
    <source>
        <dbReference type="ARBA" id="ARBA00004141"/>
    </source>
</evidence>
<dbReference type="Gene3D" id="1.20.1250.20">
    <property type="entry name" value="MFS general substrate transporter like domains"/>
    <property type="match status" value="1"/>
</dbReference>
<dbReference type="GO" id="GO:0005783">
    <property type="term" value="C:endoplasmic reticulum"/>
    <property type="evidence" value="ECO:0007669"/>
    <property type="project" value="EnsemblFungi"/>
</dbReference>
<evidence type="ECO:0000313" key="8">
    <source>
        <dbReference type="Proteomes" id="UP000005666"/>
    </source>
</evidence>
<feature type="transmembrane region" description="Helical" evidence="6">
    <location>
        <begin position="468"/>
        <end position="489"/>
    </location>
</feature>
<keyword evidence="3 6" id="KW-0812">Transmembrane</keyword>
<dbReference type="Pfam" id="PF07690">
    <property type="entry name" value="MFS_1"/>
    <property type="match status" value="1"/>
</dbReference>
<evidence type="ECO:0000256" key="3">
    <source>
        <dbReference type="ARBA" id="ARBA00022692"/>
    </source>
</evidence>
<comment type="subcellular location">
    <subcellularLocation>
        <location evidence="1">Membrane</location>
        <topology evidence="1">Multi-pass membrane protein</topology>
    </subcellularLocation>
</comment>
<dbReference type="Proteomes" id="UP000005666">
    <property type="component" value="Chromosome 14"/>
</dbReference>
<evidence type="ECO:0008006" key="9">
    <source>
        <dbReference type="Google" id="ProtNLM"/>
    </source>
</evidence>
<keyword evidence="8" id="KW-1185">Reference proteome</keyword>
<dbReference type="CDD" id="cd17327">
    <property type="entry name" value="MFS_FEN2_like"/>
    <property type="match status" value="1"/>
</dbReference>
<gene>
    <name evidence="7" type="primary">TPHA0N00830</name>
    <name evidence="7" type="ordered locus">TPHA_0N00830</name>
</gene>
<feature type="transmembrane region" description="Helical" evidence="6">
    <location>
        <begin position="380"/>
        <end position="402"/>
    </location>
</feature>
<dbReference type="GO" id="GO:0016020">
    <property type="term" value="C:membrane"/>
    <property type="evidence" value="ECO:0007669"/>
    <property type="project" value="UniProtKB-SubCell"/>
</dbReference>
<feature type="transmembrane region" description="Helical" evidence="6">
    <location>
        <begin position="244"/>
        <end position="265"/>
    </location>
</feature>
<dbReference type="PANTHER" id="PTHR43791">
    <property type="entry name" value="PERMEASE-RELATED"/>
    <property type="match status" value="1"/>
</dbReference>
<keyword evidence="2" id="KW-0813">Transport</keyword>
<sequence>MSEVDYEKTDAISDSSKEVAAVNSESFDDCNSSDSLAKHNFEVSTTQVSSKFSDTEVDVALKFLQDAGIKGNSAGSDEKDAADLEDQSEIDLTEGHVVLKGSKDLSKKTMRKLDLVILTFLCCTYFLMFLDKVLLNYAAAMGIKKNLKGDDFSNLGTIFGAGYIFMEPFTTYLFQKYPLSKILSSFILCWGIVLACHSACKTYASLMIVRLLLGMFESSSAAGCIAISGMYYTKSEQSARIGYWATQAGTGYVIGGLISFGFQHYHGTEFYSWQIMFLVVGLVTIAFGILTYFYLPDNITNAWFLDQNEKVEVIEHIRSNQTGLENKKFKLDQVKELFFHDKLTWPMLLLTGCSQISTGAIGTFSVTITGTFGFDNYVTALLQLPIGAIVALIIIITTQMLARWGNITLITASMYVPAIVGCIVMLSLPLSNKVGNLLGLYLVYSGSCTITNIYIWNTWNTSGYCKRIFRNAATLIVYNVACIVAPQMFRVSDYPHYTPAKIALLVTQCVCIPLQFFIGYLCKKENEKRDKEQEGGPKPKYEFLDLTDIQNRSFRYIY</sequence>
<dbReference type="KEGG" id="tpf:TPHA_0N00830"/>
<proteinExistence type="predicted"/>
<dbReference type="HOGENOM" id="CLU_001265_0_5_1"/>
<dbReference type="InterPro" id="IPR036259">
    <property type="entry name" value="MFS_trans_sf"/>
</dbReference>
<feature type="transmembrane region" description="Helical" evidence="6">
    <location>
        <begin position="115"/>
        <end position="135"/>
    </location>
</feature>
<dbReference type="EMBL" id="HE612869">
    <property type="protein sequence ID" value="CCE65864.1"/>
    <property type="molecule type" value="Genomic_DNA"/>
</dbReference>
<feature type="transmembrane region" description="Helical" evidence="6">
    <location>
        <begin position="501"/>
        <end position="522"/>
    </location>
</feature>
<dbReference type="OMA" id="ITNIYIW"/>
<name>G8C136_TETPH</name>
<feature type="transmembrane region" description="Helical" evidence="6">
    <location>
        <begin position="155"/>
        <end position="174"/>
    </location>
</feature>
<dbReference type="PANTHER" id="PTHR43791:SF40">
    <property type="entry name" value="THIAMINE PATHWAY TRANSPORTER THI73"/>
    <property type="match status" value="1"/>
</dbReference>
<evidence type="ECO:0000256" key="6">
    <source>
        <dbReference type="SAM" id="Phobius"/>
    </source>
</evidence>
<feature type="transmembrane region" description="Helical" evidence="6">
    <location>
        <begin position="271"/>
        <end position="295"/>
    </location>
</feature>
<feature type="transmembrane region" description="Helical" evidence="6">
    <location>
        <begin position="409"/>
        <end position="428"/>
    </location>
</feature>
<evidence type="ECO:0000256" key="4">
    <source>
        <dbReference type="ARBA" id="ARBA00022989"/>
    </source>
</evidence>
<dbReference type="RefSeq" id="XP_003688298.1">
    <property type="nucleotide sequence ID" value="XM_003688250.1"/>
</dbReference>
<dbReference type="AlphaFoldDB" id="G8C136"/>
<dbReference type="OrthoDB" id="6730379at2759"/>
<dbReference type="eggNOG" id="KOG2533">
    <property type="taxonomic scope" value="Eukaryota"/>
</dbReference>
<dbReference type="GO" id="GO:0022857">
    <property type="term" value="F:transmembrane transporter activity"/>
    <property type="evidence" value="ECO:0007669"/>
    <property type="project" value="InterPro"/>
</dbReference>
<dbReference type="FunFam" id="1.20.1250.20:FF:000482">
    <property type="entry name" value="Thi73p"/>
    <property type="match status" value="1"/>
</dbReference>
<keyword evidence="4 6" id="KW-1133">Transmembrane helix</keyword>
<feature type="transmembrane region" description="Helical" evidence="6">
    <location>
        <begin position="347"/>
        <end position="368"/>
    </location>
</feature>
<evidence type="ECO:0000256" key="2">
    <source>
        <dbReference type="ARBA" id="ARBA00022448"/>
    </source>
</evidence>
<reference evidence="7 8" key="1">
    <citation type="journal article" date="2011" name="Proc. Natl. Acad. Sci. U.S.A.">
        <title>Evolutionary erosion of yeast sex chromosomes by mating-type switching accidents.</title>
        <authorList>
            <person name="Gordon J.L."/>
            <person name="Armisen D."/>
            <person name="Proux-Wera E."/>
            <person name="Oheigeartaigh S.S."/>
            <person name="Byrne K.P."/>
            <person name="Wolfe K.H."/>
        </authorList>
    </citation>
    <scope>NUCLEOTIDE SEQUENCE [LARGE SCALE GENOMIC DNA]</scope>
    <source>
        <strain evidence="8">ATCC 24235 / CBS 4417 / NBRC 1672 / NRRL Y-8282 / UCD 70-5</strain>
    </source>
</reference>
<evidence type="ECO:0000313" key="7">
    <source>
        <dbReference type="EMBL" id="CCE65864.1"/>
    </source>
</evidence>
<protein>
    <recommendedName>
        <fullName evidence="9">Major facilitator superfamily (MFS) profile domain-containing protein</fullName>
    </recommendedName>
</protein>
<evidence type="ECO:0000256" key="5">
    <source>
        <dbReference type="ARBA" id="ARBA00023136"/>
    </source>
</evidence>
<keyword evidence="5 6" id="KW-0472">Membrane</keyword>
<feature type="transmembrane region" description="Helical" evidence="6">
    <location>
        <begin position="212"/>
        <end position="232"/>
    </location>
</feature>
<accession>G8C136</accession>